<dbReference type="Gene3D" id="2.40.10.10">
    <property type="entry name" value="Trypsin-like serine proteases"/>
    <property type="match status" value="1"/>
</dbReference>
<keyword evidence="3 7" id="KW-0645">Protease</keyword>
<dbReference type="Pfam" id="PF10459">
    <property type="entry name" value="Peptidase_S46"/>
    <property type="match status" value="1"/>
</dbReference>
<dbReference type="PANTHER" id="PTHR38469:SF1">
    <property type="entry name" value="PERIPLASMIC PEPTIDASE SUBFAMILY S1B"/>
    <property type="match status" value="1"/>
</dbReference>
<dbReference type="GO" id="GO:0006508">
    <property type="term" value="P:proteolysis"/>
    <property type="evidence" value="ECO:0007669"/>
    <property type="project" value="UniProtKB-KW"/>
</dbReference>
<feature type="signal peptide" evidence="7">
    <location>
        <begin position="1"/>
        <end position="23"/>
    </location>
</feature>
<protein>
    <recommendedName>
        <fullName evidence="7">Dipeptidyl-peptidase</fullName>
        <ecNumber evidence="7">3.4.14.-</ecNumber>
    </recommendedName>
</protein>
<evidence type="ECO:0000256" key="3">
    <source>
        <dbReference type="ARBA" id="ARBA00022670"/>
    </source>
</evidence>
<feature type="compositionally biased region" description="Basic residues" evidence="8">
    <location>
        <begin position="729"/>
        <end position="739"/>
    </location>
</feature>
<evidence type="ECO:0000313" key="9">
    <source>
        <dbReference type="EMBL" id="HIT97456.1"/>
    </source>
</evidence>
<comment type="similarity">
    <text evidence="1 7">Belongs to the peptidase S46 family.</text>
</comment>
<dbReference type="Proteomes" id="UP000824161">
    <property type="component" value="Unassembled WGS sequence"/>
</dbReference>
<evidence type="ECO:0000256" key="7">
    <source>
        <dbReference type="RuleBase" id="RU366067"/>
    </source>
</evidence>
<dbReference type="GO" id="GO:0043171">
    <property type="term" value="P:peptide catabolic process"/>
    <property type="evidence" value="ECO:0007669"/>
    <property type="project" value="UniProtKB-UniRule"/>
</dbReference>
<evidence type="ECO:0000256" key="6">
    <source>
        <dbReference type="ARBA" id="ARBA00022825"/>
    </source>
</evidence>
<keyword evidence="6 7" id="KW-0720">Serine protease</keyword>
<feature type="chain" id="PRO_5039743355" description="Dipeptidyl-peptidase" evidence="7">
    <location>
        <begin position="24"/>
        <end position="739"/>
    </location>
</feature>
<sequence length="739" mass="83502">MKKRFFLSALLAVCLLLPSQVRADEGMWLPIFIKRLNYVDMQKHGLQLTPEEIYSINNSSLKDAVPIFGNGCSSEMVSANGLVLTNHHCGFSAIADLSTPEHDYLHDGFYAPSMKEELPAKGLTVTFFVRMEDVTNRIQEVITPNMTEDERYEAIEKIATEIEQQASEDGKYRAEVKSFYKGNEYYLFVYQVFRDIRLVCTPPYSIGKFGGETDNWMWPRHTCDFSMFRIYADKDNNPADYSEDNVPYRPKEHFTINIGDKKEGDFCFIMGYPGTTQRYLTSWGIDFLVNTEYPAFVDARDAKLNIMREAMAANDTVRLNYASSFASTSNYWKNRIGMIDALTKNKTADKKRGIEAEVAAWIEADPVRKAVYGDIFQTMQDYYAATAASTAALQYLSQAGLSGSTVSSVAWQLGTIFSSPQYSDSLRGVFIERLPKYYERLDMNLEKRLSTELMKHIVKNVPDSLLPAVLSARIQEIGVDSLAAAMETSLLFCPEELQAALEDDPEAVLKDPAIEVFKSYYDQYLALNQKNREIVNSFNRADRLFHAALQKAFEGRRVFYPDANFTMRLTYGNILPYDPKDGVTYHYETTLDGVAQKYKKGDPEFDAPQKLLDLNAARDYGPYANSKGQLITCFLSNLDITGGNSGSPVINGRGELIGIAFDGNWEAMSGDIEFEPNLQRTISVDIRYVLFVIDKVMGAQNILDELTIVNVPQDAKLKNAKSEKPEKVKKAKNKRSKEA</sequence>
<dbReference type="InterPro" id="IPR019500">
    <property type="entry name" value="Pep_S46"/>
</dbReference>
<feature type="compositionally biased region" description="Basic and acidic residues" evidence="8">
    <location>
        <begin position="719"/>
        <end position="728"/>
    </location>
</feature>
<reference evidence="9" key="2">
    <citation type="journal article" date="2021" name="PeerJ">
        <title>Extensive microbial diversity within the chicken gut microbiome revealed by metagenomics and culture.</title>
        <authorList>
            <person name="Gilroy R."/>
            <person name="Ravi A."/>
            <person name="Getino M."/>
            <person name="Pursley I."/>
            <person name="Horton D.L."/>
            <person name="Alikhan N.F."/>
            <person name="Baker D."/>
            <person name="Gharbi K."/>
            <person name="Hall N."/>
            <person name="Watson M."/>
            <person name="Adriaenssens E.M."/>
            <person name="Foster-Nyarko E."/>
            <person name="Jarju S."/>
            <person name="Secka A."/>
            <person name="Antonio M."/>
            <person name="Oren A."/>
            <person name="Chaudhuri R.R."/>
            <person name="La Ragione R."/>
            <person name="Hildebrand F."/>
            <person name="Pallen M.J."/>
        </authorList>
    </citation>
    <scope>NUCLEOTIDE SEQUENCE</scope>
    <source>
        <strain evidence="9">1383</strain>
    </source>
</reference>
<name>A0A9D1H8P5_9FLAO</name>
<dbReference type="PANTHER" id="PTHR38469">
    <property type="entry name" value="PERIPLASMIC PEPTIDASE SUBFAMILY S1B"/>
    <property type="match status" value="1"/>
</dbReference>
<comment type="caution">
    <text evidence="9">The sequence shown here is derived from an EMBL/GenBank/DDBJ whole genome shotgun (WGS) entry which is preliminary data.</text>
</comment>
<feature type="region of interest" description="Disordered" evidence="8">
    <location>
        <begin position="719"/>
        <end position="739"/>
    </location>
</feature>
<dbReference type="GO" id="GO:0008239">
    <property type="term" value="F:dipeptidyl-peptidase activity"/>
    <property type="evidence" value="ECO:0007669"/>
    <property type="project" value="UniProtKB-UniRule"/>
</dbReference>
<evidence type="ECO:0000256" key="8">
    <source>
        <dbReference type="SAM" id="MobiDB-lite"/>
    </source>
</evidence>
<evidence type="ECO:0000256" key="5">
    <source>
        <dbReference type="ARBA" id="ARBA00022801"/>
    </source>
</evidence>
<dbReference type="GO" id="GO:0070009">
    <property type="term" value="F:serine-type aminopeptidase activity"/>
    <property type="evidence" value="ECO:0007669"/>
    <property type="project" value="UniProtKB-UniRule"/>
</dbReference>
<dbReference type="SUPFAM" id="SSF50494">
    <property type="entry name" value="Trypsin-like serine proteases"/>
    <property type="match status" value="1"/>
</dbReference>
<dbReference type="InterPro" id="IPR043504">
    <property type="entry name" value="Peptidase_S1_PA_chymotrypsin"/>
</dbReference>
<keyword evidence="2 7" id="KW-0031">Aminopeptidase</keyword>
<comment type="function">
    <text evidence="7">Catalyzes the removal of dipeptides from the N-terminus of oligopeptides.</text>
</comment>
<reference evidence="9" key="1">
    <citation type="submission" date="2020-10" db="EMBL/GenBank/DDBJ databases">
        <authorList>
            <person name="Gilroy R."/>
        </authorList>
    </citation>
    <scope>NUCLEOTIDE SEQUENCE</scope>
    <source>
        <strain evidence="9">1383</strain>
    </source>
</reference>
<evidence type="ECO:0000256" key="1">
    <source>
        <dbReference type="ARBA" id="ARBA00010491"/>
    </source>
</evidence>
<dbReference type="AlphaFoldDB" id="A0A9D1H8P5"/>
<evidence type="ECO:0000313" key="10">
    <source>
        <dbReference type="Proteomes" id="UP000824161"/>
    </source>
</evidence>
<keyword evidence="4 7" id="KW-0732">Signal</keyword>
<dbReference type="EMBL" id="DVLY01000030">
    <property type="protein sequence ID" value="HIT97456.1"/>
    <property type="molecule type" value="Genomic_DNA"/>
</dbReference>
<evidence type="ECO:0000256" key="4">
    <source>
        <dbReference type="ARBA" id="ARBA00022729"/>
    </source>
</evidence>
<gene>
    <name evidence="9" type="ORF">IAC44_01305</name>
</gene>
<evidence type="ECO:0000256" key="2">
    <source>
        <dbReference type="ARBA" id="ARBA00022438"/>
    </source>
</evidence>
<dbReference type="InterPro" id="IPR009003">
    <property type="entry name" value="Peptidase_S1_PA"/>
</dbReference>
<accession>A0A9D1H8P5</accession>
<dbReference type="EC" id="3.4.14.-" evidence="7"/>
<proteinExistence type="inferred from homology"/>
<organism evidence="9 10">
    <name type="scientific">Candidatus Merdimorpha stercoravium</name>
    <dbReference type="NCBI Taxonomy" id="2840863"/>
    <lineage>
        <taxon>Bacteria</taxon>
        <taxon>Pseudomonadati</taxon>
        <taxon>Bacteroidota</taxon>
        <taxon>Flavobacteriia</taxon>
        <taxon>Flavobacteriales</taxon>
        <taxon>Candidatus Merdimorpha</taxon>
    </lineage>
</organism>
<keyword evidence="5 7" id="KW-0378">Hydrolase</keyword>